<dbReference type="Pfam" id="PF01081">
    <property type="entry name" value="Aldolase"/>
    <property type="match status" value="1"/>
</dbReference>
<comment type="subunit">
    <text evidence="3">Homotrimer.</text>
</comment>
<evidence type="ECO:0000256" key="2">
    <source>
        <dbReference type="ARBA" id="ARBA00006906"/>
    </source>
</evidence>
<keyword evidence="4" id="KW-0456">Lyase</keyword>
<evidence type="ECO:0000256" key="4">
    <source>
        <dbReference type="ARBA" id="ARBA00023239"/>
    </source>
</evidence>
<keyword evidence="5" id="KW-0119">Carbohydrate metabolism</keyword>
<dbReference type="InterPro" id="IPR013785">
    <property type="entry name" value="Aldolase_TIM"/>
</dbReference>
<dbReference type="Proteomes" id="UP000319836">
    <property type="component" value="Unassembled WGS sequence"/>
</dbReference>
<evidence type="ECO:0000256" key="5">
    <source>
        <dbReference type="ARBA" id="ARBA00023277"/>
    </source>
</evidence>
<evidence type="ECO:0000313" key="6">
    <source>
        <dbReference type="EMBL" id="TMQ72777.1"/>
    </source>
</evidence>
<evidence type="ECO:0000256" key="1">
    <source>
        <dbReference type="ARBA" id="ARBA00004761"/>
    </source>
</evidence>
<proteinExistence type="inferred from homology"/>
<dbReference type="AlphaFoldDB" id="A0A538UAA8"/>
<comment type="pathway">
    <text evidence="1">Carbohydrate acid metabolism.</text>
</comment>
<comment type="caution">
    <text evidence="6">The sequence shown here is derived from an EMBL/GenBank/DDBJ whole genome shotgun (WGS) entry which is preliminary data.</text>
</comment>
<evidence type="ECO:0000313" key="7">
    <source>
        <dbReference type="Proteomes" id="UP000319836"/>
    </source>
</evidence>
<dbReference type="GO" id="GO:0016829">
    <property type="term" value="F:lyase activity"/>
    <property type="evidence" value="ECO:0007669"/>
    <property type="project" value="UniProtKB-KW"/>
</dbReference>
<dbReference type="Gene3D" id="3.20.20.70">
    <property type="entry name" value="Aldolase class I"/>
    <property type="match status" value="1"/>
</dbReference>
<dbReference type="CDD" id="cd00452">
    <property type="entry name" value="KDPG_aldolase"/>
    <property type="match status" value="1"/>
</dbReference>
<dbReference type="PANTHER" id="PTHR30246:SF1">
    <property type="entry name" value="2-DEHYDRO-3-DEOXY-6-PHOSPHOGALACTONATE ALDOLASE-RELATED"/>
    <property type="match status" value="1"/>
</dbReference>
<organism evidence="6 7">
    <name type="scientific">Eiseniibacteriota bacterium</name>
    <dbReference type="NCBI Taxonomy" id="2212470"/>
    <lineage>
        <taxon>Bacteria</taxon>
        <taxon>Candidatus Eiseniibacteriota</taxon>
    </lineage>
</organism>
<dbReference type="PANTHER" id="PTHR30246">
    <property type="entry name" value="2-KETO-3-DEOXY-6-PHOSPHOGLUCONATE ALDOLASE"/>
    <property type="match status" value="1"/>
</dbReference>
<dbReference type="InterPro" id="IPR000887">
    <property type="entry name" value="Aldlse_KDPG_KHG"/>
</dbReference>
<dbReference type="NCBIfam" id="TIGR01182">
    <property type="entry name" value="eda"/>
    <property type="match status" value="1"/>
</dbReference>
<sequence>MLPHVQVTGEPAALSALRATRLVAAIRARSAAEALGAAKAIAHGGIKLIEITFTVPDAVRVMESMANEPDVVMGAGTVLTAEEARQALAAGARFIIAPNLTREVAEAALAANVFYCPGAYTTNEILAARALGAQVVKVYPVGVAGGPQYIRVIREPLPDVPLLAAGGTSLENMLPFLLAGCVGVGLGGALCDPALVAAGNWSELTTRARAFTQRLAQAQTSGMLAKAGA</sequence>
<comment type="similarity">
    <text evidence="2">Belongs to the KHG/KDPG aldolase family.</text>
</comment>
<protein>
    <submittedName>
        <fullName evidence="6">Bifunctional 4-hydroxy-2-oxoglutarate aldolase/2-dehydro-3-deoxy-phosphogluconate aldolase</fullName>
    </submittedName>
</protein>
<gene>
    <name evidence="6" type="ORF">E6K80_01890</name>
</gene>
<dbReference type="SUPFAM" id="SSF51569">
    <property type="entry name" value="Aldolase"/>
    <property type="match status" value="1"/>
</dbReference>
<name>A0A538UAA8_UNCEI</name>
<dbReference type="EMBL" id="VBPA01000040">
    <property type="protein sequence ID" value="TMQ72777.1"/>
    <property type="molecule type" value="Genomic_DNA"/>
</dbReference>
<reference evidence="6 7" key="1">
    <citation type="journal article" date="2019" name="Nat. Microbiol.">
        <title>Mediterranean grassland soil C-N compound turnover is dependent on rainfall and depth, and is mediated by genomically divergent microorganisms.</title>
        <authorList>
            <person name="Diamond S."/>
            <person name="Andeer P.F."/>
            <person name="Li Z."/>
            <person name="Crits-Christoph A."/>
            <person name="Burstein D."/>
            <person name="Anantharaman K."/>
            <person name="Lane K.R."/>
            <person name="Thomas B.C."/>
            <person name="Pan C."/>
            <person name="Northen T.R."/>
            <person name="Banfield J.F."/>
        </authorList>
    </citation>
    <scope>NUCLEOTIDE SEQUENCE [LARGE SCALE GENOMIC DNA]</scope>
    <source>
        <strain evidence="6">WS_10</strain>
    </source>
</reference>
<accession>A0A538UAA8</accession>
<evidence type="ECO:0000256" key="3">
    <source>
        <dbReference type="ARBA" id="ARBA00011233"/>
    </source>
</evidence>